<protein>
    <submittedName>
        <fullName evidence="3">TLP18.3, Psb32 and MOLO-1 founding protein of phosphatase</fullName>
    </submittedName>
</protein>
<feature type="coiled-coil region" evidence="1">
    <location>
        <begin position="388"/>
        <end position="415"/>
    </location>
</feature>
<evidence type="ECO:0000259" key="2">
    <source>
        <dbReference type="Pfam" id="PF04536"/>
    </source>
</evidence>
<evidence type="ECO:0000313" key="3">
    <source>
        <dbReference type="EMBL" id="SNC74318.1"/>
    </source>
</evidence>
<keyword evidence="1" id="KW-0175">Coiled coil</keyword>
<proteinExistence type="predicted"/>
<gene>
    <name evidence="3" type="ORF">SAMN05445756_2240</name>
</gene>
<sequence length="629" mass="64698">MNLRDEITDEAGVLEDPEGLQEEIDRLQQEHGVQVFAVFVDSFDGSSDQWGRDTFDASGMGSDDVLLAVAVEDRSYTTYGGTGTLSQADGATLRREYIEPALAQEDWDGAVSGTVEGITDVAEGRAGEGAGSSGAGGSNGSSGLGGGSWMLWLLGLPVLGGALAMLRGLGRRPARATGSPAPAPGGAPVPTADLQNQASELLVRVDDAVRSSDEEVRYSRAQFGAQATGEFEQAVKEARGRASEAFSLKQQLDDAVRGGRADEGGVRASLTRINALAQEALDILDAQSEKFDRLRDLESRAPEVLAGIDQRAGEVEARLPGAREQLRALEVSFAPTALATVSGNIEQAERLITSARQSGLNGQAALEKQDKRTAVTAARTGEDALGQASDLLDQVDDARATLENASQELARAIGSISADIADAHRLAPSDGALQPLVARAEQAIAQGEASRNGGDPLAALAELEAAEAAIDAALEPARSADEHRQKVTGTVSQRLARLRAAHASVDEFIRTRRGSVGGRARTEISEAGRLLDEAQHRLGEDPAGAAALLDQAEPLIESARREAENDMTQGPFGPGGGYGGRQVGGIDMGSLILGGILSGGFGGGGGGGFGGGGFGGGLGGGGFSGGGRF</sequence>
<keyword evidence="4" id="KW-1185">Reference proteome</keyword>
<reference evidence="3 4" key="1">
    <citation type="submission" date="2017-06" db="EMBL/GenBank/DDBJ databases">
        <authorList>
            <person name="Kim H.J."/>
            <person name="Triplett B.A."/>
        </authorList>
    </citation>
    <scope>NUCLEOTIDE SEQUENCE [LARGE SCALE GENOMIC DNA]</scope>
    <source>
        <strain evidence="3 4">DSM 22179</strain>
    </source>
</reference>
<feature type="domain" description="TPM" evidence="2">
    <location>
        <begin position="7"/>
        <end position="120"/>
    </location>
</feature>
<dbReference type="Proteomes" id="UP000198122">
    <property type="component" value="Unassembled WGS sequence"/>
</dbReference>
<evidence type="ECO:0000313" key="4">
    <source>
        <dbReference type="Proteomes" id="UP000198122"/>
    </source>
</evidence>
<organism evidence="3 4">
    <name type="scientific">Kytococcus aerolatus</name>
    <dbReference type="NCBI Taxonomy" id="592308"/>
    <lineage>
        <taxon>Bacteria</taxon>
        <taxon>Bacillati</taxon>
        <taxon>Actinomycetota</taxon>
        <taxon>Actinomycetes</taxon>
        <taxon>Micrococcales</taxon>
        <taxon>Kytococcaceae</taxon>
        <taxon>Kytococcus</taxon>
    </lineage>
</organism>
<accession>A0A212U7T4</accession>
<dbReference type="InterPro" id="IPR007621">
    <property type="entry name" value="TPM_dom"/>
</dbReference>
<dbReference type="Pfam" id="PF04536">
    <property type="entry name" value="TPM_phosphatase"/>
    <property type="match status" value="1"/>
</dbReference>
<dbReference type="EMBL" id="FYEZ01000004">
    <property type="protein sequence ID" value="SNC74318.1"/>
    <property type="molecule type" value="Genomic_DNA"/>
</dbReference>
<dbReference type="Gene3D" id="3.10.310.50">
    <property type="match status" value="1"/>
</dbReference>
<dbReference type="AlphaFoldDB" id="A0A212U7T4"/>
<name>A0A212U7T4_9MICO</name>
<evidence type="ECO:0000256" key="1">
    <source>
        <dbReference type="SAM" id="Coils"/>
    </source>
</evidence>